<evidence type="ECO:0000313" key="2">
    <source>
        <dbReference type="EMBL" id="KKN75338.1"/>
    </source>
</evidence>
<keyword evidence="1" id="KW-0472">Membrane</keyword>
<gene>
    <name evidence="2" type="ORF">LCGC14_0381900</name>
</gene>
<sequence length="89" mass="9454">MTLKTKEGVGGQKWFLAGTFGNSDDARDARGDFEDDGFITSVSKAKNGEDWDLWIRPKGKATERQLEILTGLVGIAVLGGIGLAIAGTL</sequence>
<organism evidence="2">
    <name type="scientific">marine sediment metagenome</name>
    <dbReference type="NCBI Taxonomy" id="412755"/>
    <lineage>
        <taxon>unclassified sequences</taxon>
        <taxon>metagenomes</taxon>
        <taxon>ecological metagenomes</taxon>
    </lineage>
</organism>
<protein>
    <recommendedName>
        <fullName evidence="3">SPOR domain-containing protein</fullName>
    </recommendedName>
</protein>
<evidence type="ECO:0000256" key="1">
    <source>
        <dbReference type="SAM" id="Phobius"/>
    </source>
</evidence>
<comment type="caution">
    <text evidence="2">The sequence shown here is derived from an EMBL/GenBank/DDBJ whole genome shotgun (WGS) entry which is preliminary data.</text>
</comment>
<feature type="transmembrane region" description="Helical" evidence="1">
    <location>
        <begin position="66"/>
        <end position="86"/>
    </location>
</feature>
<keyword evidence="1" id="KW-0812">Transmembrane</keyword>
<proteinExistence type="predicted"/>
<reference evidence="2" key="1">
    <citation type="journal article" date="2015" name="Nature">
        <title>Complex archaea that bridge the gap between prokaryotes and eukaryotes.</title>
        <authorList>
            <person name="Spang A."/>
            <person name="Saw J.H."/>
            <person name="Jorgensen S.L."/>
            <person name="Zaremba-Niedzwiedzka K."/>
            <person name="Martijn J."/>
            <person name="Lind A.E."/>
            <person name="van Eijk R."/>
            <person name="Schleper C."/>
            <person name="Guy L."/>
            <person name="Ettema T.J."/>
        </authorList>
    </citation>
    <scope>NUCLEOTIDE SEQUENCE</scope>
</reference>
<name>A0A0F9WB27_9ZZZZ</name>
<keyword evidence="1" id="KW-1133">Transmembrane helix</keyword>
<dbReference type="EMBL" id="LAZR01000312">
    <property type="protein sequence ID" value="KKN75338.1"/>
    <property type="molecule type" value="Genomic_DNA"/>
</dbReference>
<evidence type="ECO:0008006" key="3">
    <source>
        <dbReference type="Google" id="ProtNLM"/>
    </source>
</evidence>
<dbReference type="AlphaFoldDB" id="A0A0F9WB27"/>
<accession>A0A0F9WB27</accession>